<accession>A0AAW1CWY9</accession>
<feature type="signal peptide" evidence="9">
    <location>
        <begin position="1"/>
        <end position="22"/>
    </location>
</feature>
<keyword evidence="7" id="KW-0325">Glycoprotein</keyword>
<keyword evidence="3 8" id="KW-0812">Transmembrane</keyword>
<gene>
    <name evidence="11" type="ORF">O3M35_011777</name>
</gene>
<dbReference type="PROSITE" id="PS50835">
    <property type="entry name" value="IG_LIKE"/>
    <property type="match status" value="2"/>
</dbReference>
<feature type="domain" description="Ig-like" evidence="10">
    <location>
        <begin position="96"/>
        <end position="173"/>
    </location>
</feature>
<evidence type="ECO:0000259" key="10">
    <source>
        <dbReference type="PROSITE" id="PS50835"/>
    </source>
</evidence>
<sequence>MYYCNLFSILFILSIVITNCVSLLDEVLKKAGDLRHKLKSAVRLKYEGPSDDVRYSSIKKLEYPGKDSEKLANLTDLWAEYYDCLQEQYDSLGYYKRISPIAILVLEDRNVHLECNLCQSPQQANNPVTWYRIDSPYGTPFEMTESENVVISQEDQLSIYRIEADYAGVYYCQTGDTRSNPYYLHVLGESEELIDVKPLTTPKGPYPAKDEQLYNNLIMTTTWTEWTQCSRCGKVGRKKKFGFCTIKAKNVQNISEKHLDQQLRIDVSTKTKGYLGFLWLFTDGLPCRSRLLPFWIRNNKQLMSRPNEIITAFCKVKCQDTIFEVKDKFGKIIETANNSAGIFSSLQGPPHVIPMISRATYYCPLNKPFTIICPGTEFIDAPIIWHVNRTIRIIPWMVEEDTKGRMHIDSRERLVFKRIQEEDARIYSCWQGNQIAGIVRVVVYESNAISIDHHIILFGIIIILSVFLYLFIRIYLNKTKAAALYSIFMLYIYLL</sequence>
<keyword evidence="5 8" id="KW-1133">Transmembrane helix</keyword>
<dbReference type="SUPFAM" id="SSF48726">
    <property type="entry name" value="Immunoglobulin"/>
    <property type="match status" value="2"/>
</dbReference>
<dbReference type="AlphaFoldDB" id="A0AAW1CWY9"/>
<evidence type="ECO:0000256" key="8">
    <source>
        <dbReference type="SAM" id="Phobius"/>
    </source>
</evidence>
<keyword evidence="4 9" id="KW-0732">Signal</keyword>
<dbReference type="InterPro" id="IPR003599">
    <property type="entry name" value="Ig_sub"/>
</dbReference>
<comment type="caution">
    <text evidence="11">The sequence shown here is derived from an EMBL/GenBank/DDBJ whole genome shotgun (WGS) entry which is preliminary data.</text>
</comment>
<evidence type="ECO:0000313" key="11">
    <source>
        <dbReference type="EMBL" id="KAK9503149.1"/>
    </source>
</evidence>
<evidence type="ECO:0000256" key="7">
    <source>
        <dbReference type="ARBA" id="ARBA00023180"/>
    </source>
</evidence>
<evidence type="ECO:0000256" key="3">
    <source>
        <dbReference type="ARBA" id="ARBA00022692"/>
    </source>
</evidence>
<evidence type="ECO:0000256" key="2">
    <source>
        <dbReference type="ARBA" id="ARBA00008727"/>
    </source>
</evidence>
<dbReference type="InterPro" id="IPR036179">
    <property type="entry name" value="Ig-like_dom_sf"/>
</dbReference>
<name>A0AAW1CWY9_9HEMI</name>
<dbReference type="InterPro" id="IPR039311">
    <property type="entry name" value="FAM187A/B"/>
</dbReference>
<keyword evidence="6 8" id="KW-0472">Membrane</keyword>
<dbReference type="Proteomes" id="UP001461498">
    <property type="component" value="Unassembled WGS sequence"/>
</dbReference>
<evidence type="ECO:0000256" key="9">
    <source>
        <dbReference type="SAM" id="SignalP"/>
    </source>
</evidence>
<feature type="transmembrane region" description="Helical" evidence="8">
    <location>
        <begin position="455"/>
        <end position="476"/>
    </location>
</feature>
<dbReference type="PANTHER" id="PTHR32178">
    <property type="entry name" value="FAM187"/>
    <property type="match status" value="1"/>
</dbReference>
<dbReference type="PANTHER" id="PTHR32178:SF6">
    <property type="entry name" value="IG-LIKE DOMAIN-CONTAINING PROTEIN"/>
    <property type="match status" value="1"/>
</dbReference>
<evidence type="ECO:0000313" key="12">
    <source>
        <dbReference type="Proteomes" id="UP001461498"/>
    </source>
</evidence>
<organism evidence="11 12">
    <name type="scientific">Rhynocoris fuscipes</name>
    <dbReference type="NCBI Taxonomy" id="488301"/>
    <lineage>
        <taxon>Eukaryota</taxon>
        <taxon>Metazoa</taxon>
        <taxon>Ecdysozoa</taxon>
        <taxon>Arthropoda</taxon>
        <taxon>Hexapoda</taxon>
        <taxon>Insecta</taxon>
        <taxon>Pterygota</taxon>
        <taxon>Neoptera</taxon>
        <taxon>Paraneoptera</taxon>
        <taxon>Hemiptera</taxon>
        <taxon>Heteroptera</taxon>
        <taxon>Panheteroptera</taxon>
        <taxon>Cimicomorpha</taxon>
        <taxon>Reduviidae</taxon>
        <taxon>Harpactorinae</taxon>
        <taxon>Harpactorini</taxon>
        <taxon>Rhynocoris</taxon>
    </lineage>
</organism>
<dbReference type="Gene3D" id="2.60.40.10">
    <property type="entry name" value="Immunoglobulins"/>
    <property type="match status" value="1"/>
</dbReference>
<dbReference type="SMART" id="SM00409">
    <property type="entry name" value="IG"/>
    <property type="match status" value="2"/>
</dbReference>
<feature type="domain" description="Ig-like" evidence="10">
    <location>
        <begin position="350"/>
        <end position="429"/>
    </location>
</feature>
<protein>
    <recommendedName>
        <fullName evidence="10">Ig-like domain-containing protein</fullName>
    </recommendedName>
</protein>
<dbReference type="GO" id="GO:0016020">
    <property type="term" value="C:membrane"/>
    <property type="evidence" value="ECO:0007669"/>
    <property type="project" value="UniProtKB-SubCell"/>
</dbReference>
<evidence type="ECO:0000256" key="6">
    <source>
        <dbReference type="ARBA" id="ARBA00023136"/>
    </source>
</evidence>
<evidence type="ECO:0000256" key="1">
    <source>
        <dbReference type="ARBA" id="ARBA00004479"/>
    </source>
</evidence>
<proteinExistence type="inferred from homology"/>
<feature type="chain" id="PRO_5043855827" description="Ig-like domain-containing protein" evidence="9">
    <location>
        <begin position="23"/>
        <end position="495"/>
    </location>
</feature>
<reference evidence="11 12" key="1">
    <citation type="submission" date="2022-12" db="EMBL/GenBank/DDBJ databases">
        <title>Chromosome-level genome assembly of true bugs.</title>
        <authorList>
            <person name="Ma L."/>
            <person name="Li H."/>
        </authorList>
    </citation>
    <scope>NUCLEOTIDE SEQUENCE [LARGE SCALE GENOMIC DNA]</scope>
    <source>
        <strain evidence="11">Lab_2022b</strain>
    </source>
</reference>
<evidence type="ECO:0000256" key="5">
    <source>
        <dbReference type="ARBA" id="ARBA00022989"/>
    </source>
</evidence>
<comment type="subcellular location">
    <subcellularLocation>
        <location evidence="1">Membrane</location>
        <topology evidence="1">Single-pass type I membrane protein</topology>
    </subcellularLocation>
</comment>
<comment type="similarity">
    <text evidence="2">Belongs to the FAM187 family.</text>
</comment>
<keyword evidence="12" id="KW-1185">Reference proteome</keyword>
<evidence type="ECO:0000256" key="4">
    <source>
        <dbReference type="ARBA" id="ARBA00022729"/>
    </source>
</evidence>
<dbReference type="InterPro" id="IPR007110">
    <property type="entry name" value="Ig-like_dom"/>
</dbReference>
<dbReference type="EMBL" id="JAPXFL010000008">
    <property type="protein sequence ID" value="KAK9503149.1"/>
    <property type="molecule type" value="Genomic_DNA"/>
</dbReference>
<dbReference type="InterPro" id="IPR013783">
    <property type="entry name" value="Ig-like_fold"/>
</dbReference>